<dbReference type="Pfam" id="PF03703">
    <property type="entry name" value="bPH_2"/>
    <property type="match status" value="2"/>
</dbReference>
<feature type="transmembrane region" description="Helical" evidence="1">
    <location>
        <begin position="44"/>
        <end position="62"/>
    </location>
</feature>
<dbReference type="RefSeq" id="WP_118922311.1">
    <property type="nucleotide sequence ID" value="NZ_QXGH01000009.1"/>
</dbReference>
<dbReference type="InterPro" id="IPR014529">
    <property type="entry name" value="UCP026631"/>
</dbReference>
<keyword evidence="1" id="KW-0472">Membrane</keyword>
<feature type="transmembrane region" description="Helical" evidence="1">
    <location>
        <begin position="170"/>
        <end position="192"/>
    </location>
</feature>
<dbReference type="PANTHER" id="PTHR34473:SF2">
    <property type="entry name" value="UPF0699 TRANSMEMBRANE PROTEIN YDBT"/>
    <property type="match status" value="1"/>
</dbReference>
<dbReference type="EMBL" id="QXGH01000009">
    <property type="protein sequence ID" value="RHW28757.1"/>
    <property type="molecule type" value="Genomic_DNA"/>
</dbReference>
<reference evidence="3 4" key="1">
    <citation type="submission" date="2018-09" db="EMBL/GenBank/DDBJ databases">
        <title>Genome sequencing of Nocardioides immobilis CCTCC AB 2017083 for comparison to Nocardioides silvaticus.</title>
        <authorList>
            <person name="Li C."/>
            <person name="Wang G."/>
        </authorList>
    </citation>
    <scope>NUCLEOTIDE SEQUENCE [LARGE SCALE GENOMIC DNA]</scope>
    <source>
        <strain evidence="3 4">CCTCC AB 2017083</strain>
    </source>
</reference>
<proteinExistence type="predicted"/>
<feature type="transmembrane region" description="Helical" evidence="1">
    <location>
        <begin position="343"/>
        <end position="361"/>
    </location>
</feature>
<dbReference type="InterPro" id="IPR005182">
    <property type="entry name" value="YdbS-like_PH"/>
</dbReference>
<protein>
    <recommendedName>
        <fullName evidence="2">YdbS-like PH domain-containing protein</fullName>
    </recommendedName>
</protein>
<feature type="domain" description="YdbS-like PH" evidence="2">
    <location>
        <begin position="397"/>
        <end position="460"/>
    </location>
</feature>
<evidence type="ECO:0000259" key="2">
    <source>
        <dbReference type="Pfam" id="PF03703"/>
    </source>
</evidence>
<dbReference type="OrthoDB" id="4121259at2"/>
<keyword evidence="1" id="KW-1133">Transmembrane helix</keyword>
<organism evidence="3 4">
    <name type="scientific">Nocardioides immobilis</name>
    <dbReference type="NCBI Taxonomy" id="2049295"/>
    <lineage>
        <taxon>Bacteria</taxon>
        <taxon>Bacillati</taxon>
        <taxon>Actinomycetota</taxon>
        <taxon>Actinomycetes</taxon>
        <taxon>Propionibacteriales</taxon>
        <taxon>Nocardioidaceae</taxon>
        <taxon>Nocardioides</taxon>
    </lineage>
</organism>
<comment type="caution">
    <text evidence="3">The sequence shown here is derived from an EMBL/GenBank/DDBJ whole genome shotgun (WGS) entry which is preliminary data.</text>
</comment>
<dbReference type="PANTHER" id="PTHR34473">
    <property type="entry name" value="UPF0699 TRANSMEMBRANE PROTEIN YDBS"/>
    <property type="match status" value="1"/>
</dbReference>
<feature type="transmembrane region" description="Helical" evidence="1">
    <location>
        <begin position="212"/>
        <end position="235"/>
    </location>
</feature>
<dbReference type="AlphaFoldDB" id="A0A417Y8J7"/>
<evidence type="ECO:0000313" key="3">
    <source>
        <dbReference type="EMBL" id="RHW28757.1"/>
    </source>
</evidence>
<gene>
    <name evidence="3" type="ORF">D0Z08_02590</name>
</gene>
<evidence type="ECO:0000256" key="1">
    <source>
        <dbReference type="SAM" id="Phobius"/>
    </source>
</evidence>
<dbReference type="PIRSF" id="PIRSF026631">
    <property type="entry name" value="UCP026631"/>
    <property type="match status" value="1"/>
</dbReference>
<accession>A0A417Y8J7</accession>
<keyword evidence="4" id="KW-1185">Reference proteome</keyword>
<feature type="transmembrane region" description="Helical" evidence="1">
    <location>
        <begin position="367"/>
        <end position="385"/>
    </location>
</feature>
<keyword evidence="1" id="KW-0812">Transmembrane</keyword>
<dbReference type="Proteomes" id="UP000283644">
    <property type="component" value="Unassembled WGS sequence"/>
</dbReference>
<name>A0A417Y8J7_9ACTN</name>
<feature type="domain" description="YdbS-like PH" evidence="2">
    <location>
        <begin position="61"/>
        <end position="140"/>
    </location>
</feature>
<evidence type="ECO:0000313" key="4">
    <source>
        <dbReference type="Proteomes" id="UP000283644"/>
    </source>
</evidence>
<sequence length="476" mass="49721">MTDGPWLRLDPRMLLVHPIDELRKYVVPLAATAIFGATQGGGPFVAVVAILAPLVLGVVRYLTTSYRVAEGRVELRRGLLNRQRLSAPIDRVRTVDIAAPVIHRMVGLTTLTIGTGGVGGDSDELKLDGLTAAQGQDLRRVLLAERSPTPEDAVDVAPPVAQYEPGWLRFAPFTSAGIAILGGLLGAGAQLLNEVDIQVDVVAEDLAGEATTAVLAAVVGIGVLVLVLTVIGYLVTNWRFTLRRQADTWHVSRGLLTTRETSIDVDRLAGVSVAEPPGLRLARGARLTAIVTGLGGAQRGSQVLVPPAPDDVVRRAGAAVLGSDLPLMAPLTSHGPAAVRRRWVRALGPAAALAAVPVGLVVAGAPVWVLAVPAVVLGVAVALAFDRTRSLGHARVDGHVVTRSGSLLRSRDALADAHVIGWTFQDTWFQRRAGLTTLAATTAGGRGKVEALDIPQSRAVAVAAEVTPALVAQFTA</sequence>